<evidence type="ECO:0000313" key="2">
    <source>
        <dbReference type="EMBL" id="BDU51066.1"/>
    </source>
</evidence>
<dbReference type="KEGG" id="haby:HLVA_16350"/>
<name>A0AAU9DC59_9FUSO</name>
<evidence type="ECO:0000256" key="1">
    <source>
        <dbReference type="SAM" id="Coils"/>
    </source>
</evidence>
<protein>
    <submittedName>
        <fullName evidence="2">Uncharacterized protein</fullName>
    </submittedName>
</protein>
<dbReference type="AlphaFoldDB" id="A0AAU9DC59"/>
<sequence length="155" mass="17716">MKRGIAVASILIVLSFTGCTGLSKKGNTSKDLKAQVVKLQEENRAYAKSLDKLVVDLKKAKLNVKRVQSTYKKLMAQKVKEVEELKLKLSKAELKTRRVQNTYKKLMAQKVKEVEELKLKLSKAELKTRRVQNTYKKLMAQKVKEVEALKAKLKK</sequence>
<dbReference type="RefSeq" id="WP_307903908.1">
    <property type="nucleotide sequence ID" value="NZ_AP027059.1"/>
</dbReference>
<evidence type="ECO:0000313" key="3">
    <source>
        <dbReference type="Proteomes" id="UP001321582"/>
    </source>
</evidence>
<organism evidence="2 3">
    <name type="scientific">Haliovirga abyssi</name>
    <dbReference type="NCBI Taxonomy" id="2996794"/>
    <lineage>
        <taxon>Bacteria</taxon>
        <taxon>Fusobacteriati</taxon>
        <taxon>Fusobacteriota</taxon>
        <taxon>Fusobacteriia</taxon>
        <taxon>Fusobacteriales</taxon>
        <taxon>Haliovirgaceae</taxon>
        <taxon>Haliovirga</taxon>
    </lineage>
</organism>
<gene>
    <name evidence="2" type="ORF">HLVA_16350</name>
</gene>
<reference evidence="2 3" key="1">
    <citation type="submission" date="2022-11" db="EMBL/GenBank/DDBJ databases">
        <title>Haliovirga abyssi gen. nov., sp. nov., a mesophilic fermentative bacterium isolated from the Iheya North hydrothermal field and the proposal of Haliovirgaceae fam. nov.</title>
        <authorList>
            <person name="Miyazaki U."/>
            <person name="Tame A."/>
            <person name="Miyazaki J."/>
            <person name="Takai K."/>
            <person name="Sawayama S."/>
            <person name="Kitajima M."/>
            <person name="Okamoto A."/>
            <person name="Nakagawa S."/>
        </authorList>
    </citation>
    <scope>NUCLEOTIDE SEQUENCE [LARGE SCALE GENOMIC DNA]</scope>
    <source>
        <strain evidence="2 3">IC12</strain>
    </source>
</reference>
<dbReference type="PROSITE" id="PS51257">
    <property type="entry name" value="PROKAR_LIPOPROTEIN"/>
    <property type="match status" value="1"/>
</dbReference>
<proteinExistence type="predicted"/>
<dbReference type="Proteomes" id="UP001321582">
    <property type="component" value="Chromosome"/>
</dbReference>
<accession>A0AAU9DC59</accession>
<dbReference type="EMBL" id="AP027059">
    <property type="protein sequence ID" value="BDU51066.1"/>
    <property type="molecule type" value="Genomic_DNA"/>
</dbReference>
<keyword evidence="3" id="KW-1185">Reference proteome</keyword>
<keyword evidence="1" id="KW-0175">Coiled coil</keyword>
<feature type="coiled-coil region" evidence="1">
    <location>
        <begin position="22"/>
        <end position="141"/>
    </location>
</feature>